<reference evidence="3 4" key="1">
    <citation type="submission" date="2019-05" db="EMBL/GenBank/DDBJ databases">
        <title>Algicella ahnfeltiae gen. nov., sp. nov., a novel marine bacterium of the family Flavobacteriaceae isolated from a red alga.</title>
        <authorList>
            <person name="Nedashkovskaya O.I."/>
            <person name="Kukhlevskiy A.D."/>
            <person name="Kim S.-G."/>
            <person name="Zhukova N.V."/>
            <person name="Mikhailov V.V."/>
        </authorList>
    </citation>
    <scope>NUCLEOTIDE SEQUENCE [LARGE SCALE GENOMIC DNA]</scope>
    <source>
        <strain evidence="3 4">10Alg115</strain>
    </source>
</reference>
<dbReference type="InterPro" id="IPR045743">
    <property type="entry name" value="DUF6089"/>
</dbReference>
<evidence type="ECO:0000313" key="4">
    <source>
        <dbReference type="Proteomes" id="UP000306229"/>
    </source>
</evidence>
<sequence length="223" mass="24841">MRKRLLFNIFILITSISSAQLYEAGVFLGGSNYIGDIGSEYYIQPNRIAIGGVAKFNYTPRITFRATGLYTRLSDNDSRAQSSVRQDRGLQFRNSILEAALGVEFSFFKYSLNKTGFTQAPYIIAQVGAVNYSTIGPDGGKKRTTSVVFPIGLGYKMKLMENVGIALETSFRYTFKDVIDGNNHEIDDSRFTFGNPNSDDWYVFTGITIVYAFGRPGCYTGAF</sequence>
<evidence type="ECO:0000256" key="1">
    <source>
        <dbReference type="SAM" id="SignalP"/>
    </source>
</evidence>
<dbReference type="EMBL" id="CP040749">
    <property type="protein sequence ID" value="QCX37479.1"/>
    <property type="molecule type" value="Genomic_DNA"/>
</dbReference>
<feature type="signal peptide" evidence="1">
    <location>
        <begin position="1"/>
        <end position="19"/>
    </location>
</feature>
<dbReference type="Pfam" id="PF19573">
    <property type="entry name" value="DUF6089"/>
    <property type="match status" value="1"/>
</dbReference>
<evidence type="ECO:0000259" key="2">
    <source>
        <dbReference type="Pfam" id="PF19573"/>
    </source>
</evidence>
<dbReference type="InterPro" id="IPR011250">
    <property type="entry name" value="OMP/PagP_B-barrel"/>
</dbReference>
<dbReference type="SUPFAM" id="SSF56925">
    <property type="entry name" value="OMPA-like"/>
    <property type="match status" value="1"/>
</dbReference>
<gene>
    <name evidence="3" type="ORF">FF125_03155</name>
</gene>
<organism evidence="3 4">
    <name type="scientific">Aureibaculum algae</name>
    <dbReference type="NCBI Taxonomy" id="2584122"/>
    <lineage>
        <taxon>Bacteria</taxon>
        <taxon>Pseudomonadati</taxon>
        <taxon>Bacteroidota</taxon>
        <taxon>Flavobacteriia</taxon>
        <taxon>Flavobacteriales</taxon>
        <taxon>Flavobacteriaceae</taxon>
        <taxon>Aureibaculum</taxon>
    </lineage>
</organism>
<dbReference type="KEGG" id="fbe:FF125_03155"/>
<protein>
    <recommendedName>
        <fullName evidence="2">DUF6089 domain-containing protein</fullName>
    </recommendedName>
</protein>
<proteinExistence type="predicted"/>
<name>A0A5B7TLC6_9FLAO</name>
<dbReference type="RefSeq" id="WP_138948414.1">
    <property type="nucleotide sequence ID" value="NZ_CP040749.1"/>
</dbReference>
<feature type="chain" id="PRO_5023114925" description="DUF6089 domain-containing protein" evidence="1">
    <location>
        <begin position="20"/>
        <end position="223"/>
    </location>
</feature>
<feature type="domain" description="DUF6089" evidence="2">
    <location>
        <begin position="3"/>
        <end position="220"/>
    </location>
</feature>
<dbReference type="Gene3D" id="2.40.160.20">
    <property type="match status" value="1"/>
</dbReference>
<dbReference type="OrthoDB" id="654178at2"/>
<evidence type="ECO:0000313" key="3">
    <source>
        <dbReference type="EMBL" id="QCX37479.1"/>
    </source>
</evidence>
<dbReference type="Proteomes" id="UP000306229">
    <property type="component" value="Chromosome"/>
</dbReference>
<keyword evidence="4" id="KW-1185">Reference proteome</keyword>
<accession>A0A5B7TLC6</accession>
<keyword evidence="1" id="KW-0732">Signal</keyword>
<dbReference type="AlphaFoldDB" id="A0A5B7TLC6"/>